<keyword evidence="1" id="KW-1133">Transmembrane helix</keyword>
<dbReference type="Pfam" id="PF16472">
    <property type="entry name" value="DUF5050"/>
    <property type="match status" value="1"/>
</dbReference>
<evidence type="ECO:0000313" key="3">
    <source>
        <dbReference type="EMBL" id="SEK95506.1"/>
    </source>
</evidence>
<dbReference type="InterPro" id="IPR053369">
    <property type="entry name" value="SrfA-induced_signal"/>
</dbReference>
<dbReference type="InterPro" id="IPR032485">
    <property type="entry name" value="LRP1-like_beta_prop"/>
</dbReference>
<feature type="transmembrane region" description="Helical" evidence="1">
    <location>
        <begin position="138"/>
        <end position="156"/>
    </location>
</feature>
<gene>
    <name evidence="3" type="ORF">SAMN04488099_10912</name>
</gene>
<feature type="transmembrane region" description="Helical" evidence="1">
    <location>
        <begin position="7"/>
        <end position="24"/>
    </location>
</feature>
<name>A0A1H7L9S1_9LACT</name>
<dbReference type="EMBL" id="FNZU01000009">
    <property type="protein sequence ID" value="SEK95506.1"/>
    <property type="molecule type" value="Genomic_DNA"/>
</dbReference>
<evidence type="ECO:0000313" key="4">
    <source>
        <dbReference type="Proteomes" id="UP000199081"/>
    </source>
</evidence>
<reference evidence="4" key="1">
    <citation type="submission" date="2016-10" db="EMBL/GenBank/DDBJ databases">
        <authorList>
            <person name="Varghese N."/>
            <person name="Submissions S."/>
        </authorList>
    </citation>
    <scope>NUCLEOTIDE SEQUENCE [LARGE SCALE GENOMIC DNA]</scope>
    <source>
        <strain evidence="4">DSM 19183</strain>
    </source>
</reference>
<dbReference type="RefSeq" id="WP_091481256.1">
    <property type="nucleotide sequence ID" value="NZ_BJYC01000011.1"/>
</dbReference>
<keyword evidence="4" id="KW-1185">Reference proteome</keyword>
<keyword evidence="1" id="KW-0812">Transmembrane</keyword>
<dbReference type="STRING" id="426702.SAMN04488099_10912"/>
<dbReference type="InterPro" id="IPR011042">
    <property type="entry name" value="6-blade_b-propeller_TolB-like"/>
</dbReference>
<evidence type="ECO:0000256" key="1">
    <source>
        <dbReference type="SAM" id="Phobius"/>
    </source>
</evidence>
<dbReference type="Proteomes" id="UP000199081">
    <property type="component" value="Unassembled WGS sequence"/>
</dbReference>
<dbReference type="Gene3D" id="2.120.10.30">
    <property type="entry name" value="TolB, C-terminal domain"/>
    <property type="match status" value="1"/>
</dbReference>
<organism evidence="3 4">
    <name type="scientific">Alkalibacterium pelagium</name>
    <dbReference type="NCBI Taxonomy" id="426702"/>
    <lineage>
        <taxon>Bacteria</taxon>
        <taxon>Bacillati</taxon>
        <taxon>Bacillota</taxon>
        <taxon>Bacilli</taxon>
        <taxon>Lactobacillales</taxon>
        <taxon>Carnobacteriaceae</taxon>
        <taxon>Alkalibacterium</taxon>
    </lineage>
</organism>
<proteinExistence type="predicted"/>
<dbReference type="AlphaFoldDB" id="A0A1H7L9S1"/>
<dbReference type="SUPFAM" id="SSF63825">
    <property type="entry name" value="YWTD domain"/>
    <property type="match status" value="1"/>
</dbReference>
<protein>
    <recommendedName>
        <fullName evidence="2">Prolow-density lipoprotein receptor-related protein 1-like beta-propeller domain-containing protein</fullName>
    </recommendedName>
</protein>
<accession>A0A1H7L9S1</accession>
<dbReference type="PANTHER" id="PTHR32256:SF17">
    <property type="entry name" value="EGF-LIKE DOMAIN-CONTAINING PROTEIN"/>
    <property type="match status" value="1"/>
</dbReference>
<dbReference type="OrthoDB" id="1889751at2"/>
<evidence type="ECO:0000259" key="2">
    <source>
        <dbReference type="Pfam" id="PF16472"/>
    </source>
</evidence>
<feature type="domain" description="Prolow-density lipoprotein receptor-related protein 1-like beta-propeller" evidence="2">
    <location>
        <begin position="191"/>
        <end position="452"/>
    </location>
</feature>
<dbReference type="PANTHER" id="PTHR32256">
    <property type="match status" value="1"/>
</dbReference>
<keyword evidence="1" id="KW-0472">Membrane</keyword>
<sequence length="470" mass="53678">MFRTTLFIYLPVVVLILLLHRLIFGASMGVGWGLIAFYWILFAVWMNARYSRKMQHEDVSGLDKVESRLDADRWKITEREADLIRLKPEFDRLFSLSIDDQIVIYYSEDKVRIEGPAYYLRRLSNDIRGISGKQGQKIRTVLTVLVIAGVSLIPLLSQSRLLWELQVFAHNIQASSSSGNNLTEPGQRGSSVANTLNGGYGVVDDASLYLIEWQRILEIDLNTEEETVIIDRASAEPWLGNLNLIGDWLYYSDNNSLHRVRTDGNNQETLYDLGQMSAVQIVDETIYFINDQDDNNPYRMTLDGGNVERIIDVSLTSMTVYEDQILFSHESGREGRMERMQPDGSGRETLLIGEASSIMIWEDYYYYIGQESRLYRMDQSGTTEPELVIDYPVSLYTLTNQGIYFAAEFDSGQNQDNGMYMSELDGSDIQQVALGQLTDRLITTEEAIFYNTGLESFHNFERIDLGDGLE</sequence>
<feature type="transmembrane region" description="Helical" evidence="1">
    <location>
        <begin position="30"/>
        <end position="48"/>
    </location>
</feature>